<comment type="caution">
    <text evidence="2">The sequence shown here is derived from an EMBL/GenBank/DDBJ whole genome shotgun (WGS) entry which is preliminary data.</text>
</comment>
<keyword evidence="3" id="KW-1185">Reference proteome</keyword>
<dbReference type="PANTHER" id="PTHR36688">
    <property type="entry name" value="ENDO/EXONUCLEASE/PHOSPHATASE DOMAIN-CONTAINING PROTEIN"/>
    <property type="match status" value="1"/>
</dbReference>
<dbReference type="Pfam" id="PF00078">
    <property type="entry name" value="RVT_1"/>
    <property type="match status" value="1"/>
</dbReference>
<dbReference type="InterPro" id="IPR052560">
    <property type="entry name" value="RdDP_mobile_element"/>
</dbReference>
<sequence>MASKRRNMSYQDKKQETTEKGAICHPFVICATNNSDMNYGPHNSAEDGDWPKLVRTNELRARDDRATLLNQLNPHIVNRAIKVSAVRHHDQISFALEKKEYCGGVFLDVAQAFDRVWHPGLLFKLKRILPSTYYLILQSYLTNCYSVVCHGEKLSGYIQIKASVPQGSVLGPLLYLVYTADIPTQTSTSMATFADDICILSSHPDPNSVSLSLQNHLNRLELW</sequence>
<dbReference type="InterPro" id="IPR000477">
    <property type="entry name" value="RT_dom"/>
</dbReference>
<organism evidence="2 3">
    <name type="scientific">Ranatra chinensis</name>
    <dbReference type="NCBI Taxonomy" id="642074"/>
    <lineage>
        <taxon>Eukaryota</taxon>
        <taxon>Metazoa</taxon>
        <taxon>Ecdysozoa</taxon>
        <taxon>Arthropoda</taxon>
        <taxon>Hexapoda</taxon>
        <taxon>Insecta</taxon>
        <taxon>Pterygota</taxon>
        <taxon>Neoptera</taxon>
        <taxon>Paraneoptera</taxon>
        <taxon>Hemiptera</taxon>
        <taxon>Heteroptera</taxon>
        <taxon>Panheteroptera</taxon>
        <taxon>Nepomorpha</taxon>
        <taxon>Nepidae</taxon>
        <taxon>Ranatrinae</taxon>
        <taxon>Ranatra</taxon>
    </lineage>
</organism>
<dbReference type="PROSITE" id="PS50878">
    <property type="entry name" value="RT_POL"/>
    <property type="match status" value="1"/>
</dbReference>
<protein>
    <recommendedName>
        <fullName evidence="1">Reverse transcriptase domain-containing protein</fullName>
    </recommendedName>
</protein>
<dbReference type="PANTHER" id="PTHR36688:SF1">
    <property type="entry name" value="ENDONUCLEASE_EXONUCLEASE_PHOSPHATASE DOMAIN-CONTAINING PROTEIN"/>
    <property type="match status" value="1"/>
</dbReference>
<gene>
    <name evidence="2" type="ORF">AAG570_005067</name>
</gene>
<evidence type="ECO:0000313" key="2">
    <source>
        <dbReference type="EMBL" id="KAL1116595.1"/>
    </source>
</evidence>
<feature type="domain" description="Reverse transcriptase" evidence="1">
    <location>
        <begin position="1"/>
        <end position="223"/>
    </location>
</feature>
<dbReference type="EMBL" id="JBFDAA010000017">
    <property type="protein sequence ID" value="KAL1116595.1"/>
    <property type="molecule type" value="Genomic_DNA"/>
</dbReference>
<dbReference type="Proteomes" id="UP001558652">
    <property type="component" value="Unassembled WGS sequence"/>
</dbReference>
<name>A0ABD0Y101_9HEMI</name>
<accession>A0ABD0Y101</accession>
<proteinExistence type="predicted"/>
<evidence type="ECO:0000313" key="3">
    <source>
        <dbReference type="Proteomes" id="UP001558652"/>
    </source>
</evidence>
<evidence type="ECO:0000259" key="1">
    <source>
        <dbReference type="PROSITE" id="PS50878"/>
    </source>
</evidence>
<dbReference type="AlphaFoldDB" id="A0ABD0Y101"/>
<reference evidence="2 3" key="1">
    <citation type="submission" date="2024-07" db="EMBL/GenBank/DDBJ databases">
        <title>Chromosome-level genome assembly of the water stick insect Ranatra chinensis (Heteroptera: Nepidae).</title>
        <authorList>
            <person name="Liu X."/>
        </authorList>
    </citation>
    <scope>NUCLEOTIDE SEQUENCE [LARGE SCALE GENOMIC DNA]</scope>
    <source>
        <strain evidence="2">Cailab_2021Rc</strain>
        <tissue evidence="2">Muscle</tissue>
    </source>
</reference>